<dbReference type="AlphaFoldDB" id="A0A0E9VD65"/>
<organism evidence="1">
    <name type="scientific">Anguilla anguilla</name>
    <name type="common">European freshwater eel</name>
    <name type="synonym">Muraena anguilla</name>
    <dbReference type="NCBI Taxonomy" id="7936"/>
    <lineage>
        <taxon>Eukaryota</taxon>
        <taxon>Metazoa</taxon>
        <taxon>Chordata</taxon>
        <taxon>Craniata</taxon>
        <taxon>Vertebrata</taxon>
        <taxon>Euteleostomi</taxon>
        <taxon>Actinopterygii</taxon>
        <taxon>Neopterygii</taxon>
        <taxon>Teleostei</taxon>
        <taxon>Anguilliformes</taxon>
        <taxon>Anguillidae</taxon>
        <taxon>Anguilla</taxon>
    </lineage>
</organism>
<sequence>MHDNTFQLKSHIIITMAMTITTQ</sequence>
<proteinExistence type="predicted"/>
<dbReference type="EMBL" id="GBXM01032513">
    <property type="protein sequence ID" value="JAH76064.1"/>
    <property type="molecule type" value="Transcribed_RNA"/>
</dbReference>
<accession>A0A0E9VD65</accession>
<protein>
    <submittedName>
        <fullName evidence="1">Uncharacterized protein</fullName>
    </submittedName>
</protein>
<reference evidence="1" key="1">
    <citation type="submission" date="2014-11" db="EMBL/GenBank/DDBJ databases">
        <authorList>
            <person name="Amaro Gonzalez C."/>
        </authorList>
    </citation>
    <scope>NUCLEOTIDE SEQUENCE</scope>
</reference>
<name>A0A0E9VD65_ANGAN</name>
<reference evidence="1" key="2">
    <citation type="journal article" date="2015" name="Fish Shellfish Immunol.">
        <title>Early steps in the European eel (Anguilla anguilla)-Vibrio vulnificus interaction in the gills: Role of the RtxA13 toxin.</title>
        <authorList>
            <person name="Callol A."/>
            <person name="Pajuelo D."/>
            <person name="Ebbesson L."/>
            <person name="Teles M."/>
            <person name="MacKenzie S."/>
            <person name="Amaro C."/>
        </authorList>
    </citation>
    <scope>NUCLEOTIDE SEQUENCE</scope>
</reference>
<evidence type="ECO:0000313" key="1">
    <source>
        <dbReference type="EMBL" id="JAH76064.1"/>
    </source>
</evidence>